<accession>A3IHF7</accession>
<protein>
    <submittedName>
        <fullName evidence="1">Uncharacterized protein</fullName>
    </submittedName>
</protein>
<gene>
    <name evidence="1" type="ORF">CY0110_15627</name>
</gene>
<comment type="caution">
    <text evidence="1">The sequence shown here is derived from an EMBL/GenBank/DDBJ whole genome shotgun (WGS) entry which is preliminary data.</text>
</comment>
<organism evidence="1 2">
    <name type="scientific">Crocosphaera chwakensis CCY0110</name>
    <dbReference type="NCBI Taxonomy" id="391612"/>
    <lineage>
        <taxon>Bacteria</taxon>
        <taxon>Bacillati</taxon>
        <taxon>Cyanobacteriota</taxon>
        <taxon>Cyanophyceae</taxon>
        <taxon>Oscillatoriophycideae</taxon>
        <taxon>Chroococcales</taxon>
        <taxon>Aphanothecaceae</taxon>
        <taxon>Crocosphaera</taxon>
        <taxon>Crocosphaera chwakensis</taxon>
    </lineage>
</organism>
<sequence length="31" mass="3544">MLIECDQQVMELGDQFLIARHRIAIASQTVN</sequence>
<dbReference type="Proteomes" id="UP000003781">
    <property type="component" value="Unassembled WGS sequence"/>
</dbReference>
<reference evidence="1 2" key="1">
    <citation type="submission" date="2007-03" db="EMBL/GenBank/DDBJ databases">
        <authorList>
            <person name="Stal L."/>
            <person name="Ferriera S."/>
            <person name="Johnson J."/>
            <person name="Kravitz S."/>
            <person name="Beeson K."/>
            <person name="Sutton G."/>
            <person name="Rogers Y.-H."/>
            <person name="Friedman R."/>
            <person name="Frazier M."/>
            <person name="Venter J.C."/>
        </authorList>
    </citation>
    <scope>NUCLEOTIDE SEQUENCE [LARGE SCALE GENOMIC DNA]</scope>
    <source>
        <strain evidence="1 2">CCY0110</strain>
    </source>
</reference>
<evidence type="ECO:0000313" key="2">
    <source>
        <dbReference type="Proteomes" id="UP000003781"/>
    </source>
</evidence>
<keyword evidence="2" id="KW-1185">Reference proteome</keyword>
<dbReference type="EMBL" id="AAXW01000002">
    <property type="protein sequence ID" value="EAZ93239.1"/>
    <property type="molecule type" value="Genomic_DNA"/>
</dbReference>
<name>A3IHF7_9CHRO</name>
<dbReference type="AlphaFoldDB" id="A3IHF7"/>
<evidence type="ECO:0000313" key="1">
    <source>
        <dbReference type="EMBL" id="EAZ93239.1"/>
    </source>
</evidence>
<proteinExistence type="predicted"/>